<evidence type="ECO:0000313" key="4">
    <source>
        <dbReference type="EMBL" id="OUI90303.1"/>
    </source>
</evidence>
<evidence type="ECO:0000259" key="3">
    <source>
        <dbReference type="Pfam" id="PF00496"/>
    </source>
</evidence>
<proteinExistence type="inferred from homology"/>
<dbReference type="SUPFAM" id="SSF53850">
    <property type="entry name" value="Periplasmic binding protein-like II"/>
    <property type="match status" value="1"/>
</dbReference>
<gene>
    <name evidence="4" type="ORF">HK17_13970</name>
</gene>
<comment type="caution">
    <text evidence="4">The sequence shown here is derived from an EMBL/GenBank/DDBJ whole genome shotgun (WGS) entry which is preliminary data.</text>
</comment>
<dbReference type="GO" id="GO:0043190">
    <property type="term" value="C:ATP-binding cassette (ABC) transporter complex"/>
    <property type="evidence" value="ECO:0007669"/>
    <property type="project" value="InterPro"/>
</dbReference>
<dbReference type="AlphaFoldDB" id="A0A252AL44"/>
<dbReference type="PANTHER" id="PTHR30290">
    <property type="entry name" value="PERIPLASMIC BINDING COMPONENT OF ABC TRANSPORTER"/>
    <property type="match status" value="1"/>
</dbReference>
<dbReference type="InterPro" id="IPR030678">
    <property type="entry name" value="Peptide/Ni-bd"/>
</dbReference>
<comment type="subcellular location">
    <subcellularLocation>
        <location evidence="1">Periplasm</location>
    </subcellularLocation>
</comment>
<dbReference type="Pfam" id="PF00496">
    <property type="entry name" value="SBP_bac_5"/>
    <property type="match status" value="1"/>
</dbReference>
<evidence type="ECO:0000256" key="2">
    <source>
        <dbReference type="ARBA" id="ARBA00005695"/>
    </source>
</evidence>
<dbReference type="GO" id="GO:1904680">
    <property type="term" value="F:peptide transmembrane transporter activity"/>
    <property type="evidence" value="ECO:0007669"/>
    <property type="project" value="TreeGrafter"/>
</dbReference>
<dbReference type="GO" id="GO:0015833">
    <property type="term" value="P:peptide transport"/>
    <property type="evidence" value="ECO:0007669"/>
    <property type="project" value="TreeGrafter"/>
</dbReference>
<sequence>MTYLDSQAHTSLYPPAAGFYPNGMIMAQITDRLTWQDPQTLEIKPWIAERWEVSSDKTRYVFYLRSGVTFSDGSALDAAAVARNYDTFGKGNKALHLPPAEVFSNYDHSEVLTPYSVAFYFSAPSPGFLQGTSVLGASLVSAKTLSHRFEELGTGQNIIGSGPFVVQNDIPGKEITLRKRPDYLWGPPALGPAAAAQLAGIHVIVIPEDSIRIGALLSGQADFIRDITPQDEAEIVRQHYCMYAPSTGGVSNSIAFHPENKFVQDERVRRALLLGTNRAEIVSQLFSPSYPLAKSILVAPAKGFQDYSNLMPFEPAKANALLTDAGWEMGRGGWRQKDGRRLTLTMHEAPQHPQSHEMLVLLATQWRKLGVELRIISGSPGMTILDNLNPNKTAMADVEVGRADLDVLSEEFMARHRNVLLQTGGQSRYAKTYSDSFLNTQLAALVSTPDETARQTIAKTIQEHILEHALMIPVFEEPQVYAGTPTLKSVLFEAVGRPYFYKAYFASQQGGQ</sequence>
<dbReference type="InterPro" id="IPR023920">
    <property type="entry name" value="ABC_transptr_sub-bd_KPN01854"/>
</dbReference>
<protein>
    <submittedName>
        <fullName evidence="4">ABC transporter substrate-binding protein</fullName>
    </submittedName>
</protein>
<dbReference type="Gene3D" id="3.10.105.10">
    <property type="entry name" value="Dipeptide-binding Protein, Domain 3"/>
    <property type="match status" value="1"/>
</dbReference>
<dbReference type="InterPro" id="IPR039424">
    <property type="entry name" value="SBP_5"/>
</dbReference>
<evidence type="ECO:0000313" key="5">
    <source>
        <dbReference type="Proteomes" id="UP000194641"/>
    </source>
</evidence>
<dbReference type="PIRSF" id="PIRSF002741">
    <property type="entry name" value="MppA"/>
    <property type="match status" value="1"/>
</dbReference>
<name>A0A252AL44_9PROT</name>
<dbReference type="NCBIfam" id="TIGR04028">
    <property type="entry name" value="SBP_KPN_01854"/>
    <property type="match status" value="1"/>
</dbReference>
<dbReference type="Proteomes" id="UP000194641">
    <property type="component" value="Unassembled WGS sequence"/>
</dbReference>
<feature type="domain" description="Solute-binding protein family 5" evidence="3">
    <location>
        <begin position="42"/>
        <end position="378"/>
    </location>
</feature>
<dbReference type="CDD" id="cd08492">
    <property type="entry name" value="PBP2_NikA_DppA_OppA_like_15"/>
    <property type="match status" value="1"/>
</dbReference>
<reference evidence="5" key="1">
    <citation type="submission" date="2014-06" db="EMBL/GenBank/DDBJ databases">
        <authorList>
            <person name="Winans N.J."/>
            <person name="Newell P.D."/>
            <person name="Douglas A.E."/>
        </authorList>
    </citation>
    <scope>NUCLEOTIDE SEQUENCE [LARGE SCALE GENOMIC DNA]</scope>
</reference>
<evidence type="ECO:0000256" key="1">
    <source>
        <dbReference type="ARBA" id="ARBA00004418"/>
    </source>
</evidence>
<dbReference type="Gene3D" id="3.40.190.10">
    <property type="entry name" value="Periplasmic binding protein-like II"/>
    <property type="match status" value="1"/>
</dbReference>
<organism evidence="4 5">
    <name type="scientific">Acetobacter indonesiensis</name>
    <dbReference type="NCBI Taxonomy" id="104101"/>
    <lineage>
        <taxon>Bacteria</taxon>
        <taxon>Pseudomonadati</taxon>
        <taxon>Pseudomonadota</taxon>
        <taxon>Alphaproteobacteria</taxon>
        <taxon>Acetobacterales</taxon>
        <taxon>Acetobacteraceae</taxon>
        <taxon>Acetobacter</taxon>
    </lineage>
</organism>
<dbReference type="InterPro" id="IPR000914">
    <property type="entry name" value="SBP_5_dom"/>
</dbReference>
<accession>A0A252AL44</accession>
<dbReference type="EMBL" id="JOPA01000052">
    <property type="protein sequence ID" value="OUI90303.1"/>
    <property type="molecule type" value="Genomic_DNA"/>
</dbReference>
<dbReference type="GO" id="GO:0030288">
    <property type="term" value="C:outer membrane-bounded periplasmic space"/>
    <property type="evidence" value="ECO:0007669"/>
    <property type="project" value="UniProtKB-ARBA"/>
</dbReference>
<comment type="similarity">
    <text evidence="2">Belongs to the bacterial solute-binding protein 5 family.</text>
</comment>